<protein>
    <submittedName>
        <fullName evidence="2">Uncharacterized protein</fullName>
    </submittedName>
</protein>
<dbReference type="EMBL" id="AP022617">
    <property type="protein sequence ID" value="BBZ60923.1"/>
    <property type="molecule type" value="Genomic_DNA"/>
</dbReference>
<evidence type="ECO:0000256" key="1">
    <source>
        <dbReference type="SAM" id="MobiDB-lite"/>
    </source>
</evidence>
<keyword evidence="3" id="KW-1185">Reference proteome</keyword>
<organism evidence="2 3">
    <name type="scientific">Mycolicibacterium monacense</name>
    <name type="common">Mycobacterium monacense</name>
    <dbReference type="NCBI Taxonomy" id="85693"/>
    <lineage>
        <taxon>Bacteria</taxon>
        <taxon>Bacillati</taxon>
        <taxon>Actinomycetota</taxon>
        <taxon>Actinomycetes</taxon>
        <taxon>Mycobacteriales</taxon>
        <taxon>Mycobacteriaceae</taxon>
        <taxon>Mycolicibacterium</taxon>
    </lineage>
</organism>
<proteinExistence type="predicted"/>
<dbReference type="AlphaFoldDB" id="A0AAD1MWZ9"/>
<reference evidence="2 3" key="1">
    <citation type="journal article" date="2019" name="Emerg. Microbes Infect.">
        <title>Comprehensive subspecies identification of 175 nontuberculous mycobacteria species based on 7547 genomic profiles.</title>
        <authorList>
            <person name="Matsumoto Y."/>
            <person name="Kinjo T."/>
            <person name="Motooka D."/>
            <person name="Nabeya D."/>
            <person name="Jung N."/>
            <person name="Uechi K."/>
            <person name="Horii T."/>
            <person name="Iida T."/>
            <person name="Fujita J."/>
            <person name="Nakamura S."/>
        </authorList>
    </citation>
    <scope>NUCLEOTIDE SEQUENCE [LARGE SCALE GENOMIC DNA]</scope>
    <source>
        <strain evidence="2 3">JCM 15658</strain>
    </source>
</reference>
<dbReference type="Proteomes" id="UP000466039">
    <property type="component" value="Chromosome"/>
</dbReference>
<name>A0AAD1MWZ9_MYCMB</name>
<feature type="region of interest" description="Disordered" evidence="1">
    <location>
        <begin position="60"/>
        <end position="82"/>
    </location>
</feature>
<sequence>MATAATRVATFSVSADPGVPLHSAADISIPTVRGNAHIRPRSRDAEARAVRLIRLKSPRGRRERGGTFVRGTDAHKSHQAQRQHWVPNAPYVTIDAEETLVTNYMFVIELTVIEW</sequence>
<gene>
    <name evidence="2" type="ORF">MMON_22240</name>
</gene>
<evidence type="ECO:0000313" key="3">
    <source>
        <dbReference type="Proteomes" id="UP000466039"/>
    </source>
</evidence>
<evidence type="ECO:0000313" key="2">
    <source>
        <dbReference type="EMBL" id="BBZ60923.1"/>
    </source>
</evidence>
<accession>A0AAD1MWZ9</accession>